<sequence>MCEILQQDLEIDGIEQEATDLQHSFMRTNSSHGGPLHQHVAVCEQLQRLEGGAVGSHQPLPPLHKPILVAHHVSYLWLE</sequence>
<dbReference type="EMBL" id="VSRR010005588">
    <property type="protein sequence ID" value="MPC42840.1"/>
    <property type="molecule type" value="Genomic_DNA"/>
</dbReference>
<keyword evidence="2" id="KW-1185">Reference proteome</keyword>
<evidence type="ECO:0000313" key="1">
    <source>
        <dbReference type="EMBL" id="MPC42840.1"/>
    </source>
</evidence>
<name>A0A5B7F5R1_PORTR</name>
<reference evidence="1 2" key="1">
    <citation type="submission" date="2019-05" db="EMBL/GenBank/DDBJ databases">
        <title>Another draft genome of Portunus trituberculatus and its Hox gene families provides insights of decapod evolution.</title>
        <authorList>
            <person name="Jeong J.-H."/>
            <person name="Song I."/>
            <person name="Kim S."/>
            <person name="Choi T."/>
            <person name="Kim D."/>
            <person name="Ryu S."/>
            <person name="Kim W."/>
        </authorList>
    </citation>
    <scope>NUCLEOTIDE SEQUENCE [LARGE SCALE GENOMIC DNA]</scope>
    <source>
        <tissue evidence="1">Muscle</tissue>
    </source>
</reference>
<accession>A0A5B7F5R1</accession>
<evidence type="ECO:0000313" key="2">
    <source>
        <dbReference type="Proteomes" id="UP000324222"/>
    </source>
</evidence>
<proteinExistence type="predicted"/>
<dbReference type="Proteomes" id="UP000324222">
    <property type="component" value="Unassembled WGS sequence"/>
</dbReference>
<organism evidence="1 2">
    <name type="scientific">Portunus trituberculatus</name>
    <name type="common">Swimming crab</name>
    <name type="synonym">Neptunus trituberculatus</name>
    <dbReference type="NCBI Taxonomy" id="210409"/>
    <lineage>
        <taxon>Eukaryota</taxon>
        <taxon>Metazoa</taxon>
        <taxon>Ecdysozoa</taxon>
        <taxon>Arthropoda</taxon>
        <taxon>Crustacea</taxon>
        <taxon>Multicrustacea</taxon>
        <taxon>Malacostraca</taxon>
        <taxon>Eumalacostraca</taxon>
        <taxon>Eucarida</taxon>
        <taxon>Decapoda</taxon>
        <taxon>Pleocyemata</taxon>
        <taxon>Brachyura</taxon>
        <taxon>Eubrachyura</taxon>
        <taxon>Portunoidea</taxon>
        <taxon>Portunidae</taxon>
        <taxon>Portuninae</taxon>
        <taxon>Portunus</taxon>
    </lineage>
</organism>
<comment type="caution">
    <text evidence="1">The sequence shown here is derived from an EMBL/GenBank/DDBJ whole genome shotgun (WGS) entry which is preliminary data.</text>
</comment>
<protein>
    <submittedName>
        <fullName evidence="1">Uncharacterized protein</fullName>
    </submittedName>
</protein>
<gene>
    <name evidence="1" type="ORF">E2C01_036471</name>
</gene>
<dbReference type="AlphaFoldDB" id="A0A5B7F5R1"/>